<dbReference type="Pfam" id="PF02622">
    <property type="entry name" value="DUF179"/>
    <property type="match status" value="1"/>
</dbReference>
<reference evidence="2" key="1">
    <citation type="journal article" date="2015" name="PLoS Genet.">
        <title>Genome Sequence and Transcriptome Analyses of Chrysochromulina tobin: Metabolic Tools for Enhanced Algal Fitness in the Prominent Order Prymnesiales (Haptophyceae).</title>
        <authorList>
            <person name="Hovde B.T."/>
            <person name="Deodato C.R."/>
            <person name="Hunsperger H.M."/>
            <person name="Ryken S.A."/>
            <person name="Yost W."/>
            <person name="Jha R.K."/>
            <person name="Patterson J."/>
            <person name="Monnat R.J. Jr."/>
            <person name="Barlow S.B."/>
            <person name="Starkenburg S.R."/>
            <person name="Cattolico R.A."/>
        </authorList>
    </citation>
    <scope>NUCLEOTIDE SEQUENCE</scope>
    <source>
        <strain evidence="2">CCMP291</strain>
    </source>
</reference>
<keyword evidence="2" id="KW-1185">Reference proteome</keyword>
<dbReference type="PANTHER" id="PTHR31984:SF17">
    <property type="entry name" value="TRANSCRIPTIONAL REGULATOR"/>
    <property type="match status" value="1"/>
</dbReference>
<sequence>MLRQMLGGASSDEDAPNAVDVMLKKAGVPTTTTPLVKRASQLVAGQVLVANPERFCTRNPFSRPVKDLSRFGLQGPIDLNEVSSDFAAQMLPAKQNNLYVLHDVDTLRESEEVCRGLFLGGWSDARPKVADRSLGEGRFKFFLGATEWDAGQLEDEFKAGAWLALDAEPGLVIKDRVASWRPGRPKPVWTEFMKHLAEDGKKIVDQVYPEGADDS</sequence>
<name>A0A0M0JZG8_9EUKA</name>
<comment type="caution">
    <text evidence="1">The sequence shown here is derived from an EMBL/GenBank/DDBJ whole genome shotgun (WGS) entry which is preliminary data.</text>
</comment>
<evidence type="ECO:0000313" key="1">
    <source>
        <dbReference type="EMBL" id="KOO31737.1"/>
    </source>
</evidence>
<dbReference type="PANTHER" id="PTHR31984">
    <property type="entry name" value="TRANSPORTER, PUTATIVE (DUF179)-RELATED"/>
    <property type="match status" value="1"/>
</dbReference>
<dbReference type="SUPFAM" id="SSF143456">
    <property type="entry name" value="VC0467-like"/>
    <property type="match status" value="1"/>
</dbReference>
<dbReference type="AlphaFoldDB" id="A0A0M0JZG8"/>
<protein>
    <submittedName>
        <fullName evidence="1">Transcriptional regulator</fullName>
    </submittedName>
</protein>
<accession>A0A0M0JZG8</accession>
<organism evidence="1 2">
    <name type="scientific">Chrysochromulina tobinii</name>
    <dbReference type="NCBI Taxonomy" id="1460289"/>
    <lineage>
        <taxon>Eukaryota</taxon>
        <taxon>Haptista</taxon>
        <taxon>Haptophyta</taxon>
        <taxon>Prymnesiophyceae</taxon>
        <taxon>Prymnesiales</taxon>
        <taxon>Chrysochromulinaceae</taxon>
        <taxon>Chrysochromulina</taxon>
    </lineage>
</organism>
<dbReference type="InterPro" id="IPR003774">
    <property type="entry name" value="AlgH-like"/>
</dbReference>
<dbReference type="Gene3D" id="3.40.1740.10">
    <property type="entry name" value="VC0467-like"/>
    <property type="match status" value="1"/>
</dbReference>
<dbReference type="EMBL" id="JWZX01001945">
    <property type="protein sequence ID" value="KOO31737.1"/>
    <property type="molecule type" value="Genomic_DNA"/>
</dbReference>
<dbReference type="OrthoDB" id="272750at2759"/>
<evidence type="ECO:0000313" key="2">
    <source>
        <dbReference type="Proteomes" id="UP000037460"/>
    </source>
</evidence>
<gene>
    <name evidence="1" type="ORF">Ctob_005810</name>
</gene>
<proteinExistence type="predicted"/>
<dbReference type="Proteomes" id="UP000037460">
    <property type="component" value="Unassembled WGS sequence"/>
</dbReference>